<feature type="transmembrane region" description="Helical" evidence="2">
    <location>
        <begin position="107"/>
        <end position="125"/>
    </location>
</feature>
<feature type="transmembrane region" description="Helical" evidence="2">
    <location>
        <begin position="45"/>
        <end position="63"/>
    </location>
</feature>
<evidence type="ECO:0000256" key="2">
    <source>
        <dbReference type="SAM" id="Phobius"/>
    </source>
</evidence>
<evidence type="ECO:0000256" key="1">
    <source>
        <dbReference type="SAM" id="MobiDB-lite"/>
    </source>
</evidence>
<proteinExistence type="predicted"/>
<sequence>MAQSAPTPGRPVIPGGPSVPGRTPVTGRSAGPATPDVFSERTHRLTKLILPVVLGLVYGYWAAAMNRDAGPITGWNVLFGFVTAFVFAALFLAVLTVAPRLRREPHAALWAAFAGCAFGFLYSQATQHTVVRSTIMSLGIAAAVFAVAFYRYYTHEDAAGHRLR</sequence>
<keyword evidence="2" id="KW-0812">Transmembrane</keyword>
<comment type="caution">
    <text evidence="3">The sequence shown here is derived from an EMBL/GenBank/DDBJ whole genome shotgun (WGS) entry which is preliminary data.</text>
</comment>
<dbReference type="Proteomes" id="UP000661025">
    <property type="component" value="Unassembled WGS sequence"/>
</dbReference>
<dbReference type="RefSeq" id="WP_192361398.1">
    <property type="nucleotide sequence ID" value="NZ_CP119182.1"/>
</dbReference>
<dbReference type="EMBL" id="JACYXT010000005">
    <property type="protein sequence ID" value="MBD9724540.1"/>
    <property type="molecule type" value="Genomic_DNA"/>
</dbReference>
<accession>A0A927L2R2</accession>
<reference evidence="3" key="1">
    <citation type="submission" date="2020-09" db="EMBL/GenBank/DDBJ databases">
        <title>Streptomyces canutascabiei sp. nov., which causes potato common scab and is distributed across the world.</title>
        <authorList>
            <person name="Nguyen H.P."/>
            <person name="Weisberg A.J."/>
            <person name="Chang J.H."/>
            <person name="Clarke C.R."/>
        </authorList>
    </citation>
    <scope>NUCLEOTIDE SEQUENCE</scope>
    <source>
        <strain evidence="3">ID-01-6.2a</strain>
    </source>
</reference>
<protein>
    <submittedName>
        <fullName evidence="3">Uncharacterized protein</fullName>
    </submittedName>
</protein>
<dbReference type="GeneID" id="79932176"/>
<keyword evidence="2" id="KW-0472">Membrane</keyword>
<evidence type="ECO:0000313" key="3">
    <source>
        <dbReference type="EMBL" id="MBD9724540.1"/>
    </source>
</evidence>
<gene>
    <name evidence="3" type="ORF">IHE70_15215</name>
</gene>
<feature type="transmembrane region" description="Helical" evidence="2">
    <location>
        <begin position="75"/>
        <end position="95"/>
    </location>
</feature>
<feature type="transmembrane region" description="Helical" evidence="2">
    <location>
        <begin position="131"/>
        <end position="153"/>
    </location>
</feature>
<name>A0A927L2R2_9ACTN</name>
<keyword evidence="2" id="KW-1133">Transmembrane helix</keyword>
<feature type="region of interest" description="Disordered" evidence="1">
    <location>
        <begin position="1"/>
        <end position="36"/>
    </location>
</feature>
<organism evidence="3 4">
    <name type="scientific">Streptomyces caniscabiei</name>
    <dbReference type="NCBI Taxonomy" id="2746961"/>
    <lineage>
        <taxon>Bacteria</taxon>
        <taxon>Bacillati</taxon>
        <taxon>Actinomycetota</taxon>
        <taxon>Actinomycetes</taxon>
        <taxon>Kitasatosporales</taxon>
        <taxon>Streptomycetaceae</taxon>
        <taxon>Streptomyces</taxon>
    </lineage>
</organism>
<dbReference type="AlphaFoldDB" id="A0A927L2R2"/>
<evidence type="ECO:0000313" key="4">
    <source>
        <dbReference type="Proteomes" id="UP000661025"/>
    </source>
</evidence>